<dbReference type="Proteomes" id="UP000694844">
    <property type="component" value="Chromosome 9"/>
</dbReference>
<dbReference type="OrthoDB" id="6160878at2759"/>
<dbReference type="PROSITE" id="PS01180">
    <property type="entry name" value="CUB"/>
    <property type="match status" value="2"/>
</dbReference>
<name>A0A8B8BQ48_CRAVI</name>
<dbReference type="Gene3D" id="2.60.120.290">
    <property type="entry name" value="Spermadhesin, CUB domain"/>
    <property type="match status" value="2"/>
</dbReference>
<feature type="domain" description="CUB" evidence="5">
    <location>
        <begin position="179"/>
        <end position="299"/>
    </location>
</feature>
<dbReference type="SUPFAM" id="SSF49854">
    <property type="entry name" value="Spermadhesin, CUB domain"/>
    <property type="match status" value="2"/>
</dbReference>
<dbReference type="AlphaFoldDB" id="A0A8B8BQ48"/>
<reference evidence="7" key="1">
    <citation type="submission" date="2025-08" db="UniProtKB">
        <authorList>
            <consortium name="RefSeq"/>
        </authorList>
    </citation>
    <scope>IDENTIFICATION</scope>
    <source>
        <tissue evidence="7">Whole sample</tissue>
    </source>
</reference>
<keyword evidence="4" id="KW-1133">Transmembrane helix</keyword>
<evidence type="ECO:0000256" key="4">
    <source>
        <dbReference type="SAM" id="Phobius"/>
    </source>
</evidence>
<feature type="transmembrane region" description="Helical" evidence="4">
    <location>
        <begin position="454"/>
        <end position="477"/>
    </location>
</feature>
<dbReference type="CDD" id="cd00041">
    <property type="entry name" value="CUB"/>
    <property type="match status" value="1"/>
</dbReference>
<dbReference type="GeneID" id="111112006"/>
<accession>A0A8B8BQ48</accession>
<dbReference type="PANTHER" id="PTHR24251:SF30">
    <property type="entry name" value="MEMBRANE FRIZZLED-RELATED PROTEIN"/>
    <property type="match status" value="1"/>
</dbReference>
<evidence type="ECO:0000256" key="2">
    <source>
        <dbReference type="ARBA" id="ARBA00023157"/>
    </source>
</evidence>
<dbReference type="Pfam" id="PF00431">
    <property type="entry name" value="CUB"/>
    <property type="match status" value="2"/>
</dbReference>
<evidence type="ECO:0000256" key="1">
    <source>
        <dbReference type="ARBA" id="ARBA00022737"/>
    </source>
</evidence>
<dbReference type="PANTHER" id="PTHR24251">
    <property type="entry name" value="OVOCHYMASE-RELATED"/>
    <property type="match status" value="1"/>
</dbReference>
<keyword evidence="4" id="KW-0812">Transmembrane</keyword>
<dbReference type="RefSeq" id="XP_022304989.1">
    <property type="nucleotide sequence ID" value="XM_022449281.1"/>
</dbReference>
<comment type="caution">
    <text evidence="3">Lacks conserved residue(s) required for the propagation of feature annotation.</text>
</comment>
<dbReference type="InterPro" id="IPR035914">
    <property type="entry name" value="Sperma_CUB_dom_sf"/>
</dbReference>
<keyword evidence="6" id="KW-1185">Reference proteome</keyword>
<evidence type="ECO:0000259" key="5">
    <source>
        <dbReference type="PROSITE" id="PS01180"/>
    </source>
</evidence>
<dbReference type="InterPro" id="IPR000859">
    <property type="entry name" value="CUB_dom"/>
</dbReference>
<keyword evidence="2" id="KW-1015">Disulfide bond</keyword>
<evidence type="ECO:0000313" key="7">
    <source>
        <dbReference type="RefSeq" id="XP_022304989.1"/>
    </source>
</evidence>
<organism evidence="6 7">
    <name type="scientific">Crassostrea virginica</name>
    <name type="common">Eastern oyster</name>
    <dbReference type="NCBI Taxonomy" id="6565"/>
    <lineage>
        <taxon>Eukaryota</taxon>
        <taxon>Metazoa</taxon>
        <taxon>Spiralia</taxon>
        <taxon>Lophotrochozoa</taxon>
        <taxon>Mollusca</taxon>
        <taxon>Bivalvia</taxon>
        <taxon>Autobranchia</taxon>
        <taxon>Pteriomorphia</taxon>
        <taxon>Ostreida</taxon>
        <taxon>Ostreoidea</taxon>
        <taxon>Ostreidae</taxon>
        <taxon>Crassostrea</taxon>
    </lineage>
</organism>
<evidence type="ECO:0000256" key="3">
    <source>
        <dbReference type="PROSITE-ProRule" id="PRU00059"/>
    </source>
</evidence>
<keyword evidence="4" id="KW-0472">Membrane</keyword>
<dbReference type="FunFam" id="2.60.120.290:FF:000005">
    <property type="entry name" value="Procollagen C-endopeptidase enhancer 1"/>
    <property type="match status" value="1"/>
</dbReference>
<gene>
    <name evidence="7" type="primary">LOC111112006</name>
</gene>
<sequence>MDTALLSKCLNKRSFFYTHLERTTRRKEHMAALYEKTLCLILLILLPVPSSCVTNLSCTQPASTISLSTVIETFRYPSSGTYPTLTLCEWLFRSDTNTKMSFVLSNMNVDCGDILRFYDGSSSSDTSIDSAFCCTGCSYPAKFTTGNNLYAKFSTDSTLTASEFGFQVTILAGKDESNCASTGTVNNIQILSSTQTITLTSPNFPGAYPRSFECTYTYSYSSGTIRIQFLYVDVEPNGSNCYDFVEIYDGSSTSSPVLGKVCGTTLPDFINSTNTSMTLKFSSDGFSTNLGYKAIISPVHVGTDNSTTTAITEDSTSNSTTAVKTTAYEDTTTVYPSTSKFHDTTQGSTNVYPSTSTFHDATQGSTNVYPSTSTFHDSTQGSTNVDSFTTVVSTTNKEGGEFGTTIKSKEKSLWNDLLTTVINQRHVSTLNIKKDKVIYGGTILRQNRTESVNWGIVGAGALIGIFSIAVLVLIALLSRKHCKKGKIDFENYALEPVEK</sequence>
<evidence type="ECO:0000313" key="6">
    <source>
        <dbReference type="Proteomes" id="UP000694844"/>
    </source>
</evidence>
<dbReference type="SMART" id="SM00042">
    <property type="entry name" value="CUB"/>
    <property type="match status" value="2"/>
</dbReference>
<protein>
    <submittedName>
        <fullName evidence="7">Neuropilin-2-like isoform X37</fullName>
    </submittedName>
</protein>
<keyword evidence="1" id="KW-0677">Repeat</keyword>
<proteinExistence type="predicted"/>
<feature type="domain" description="CUB" evidence="5">
    <location>
        <begin position="52"/>
        <end position="173"/>
    </location>
</feature>